<dbReference type="Proteomes" id="UP000030377">
    <property type="component" value="Unassembled WGS sequence"/>
</dbReference>
<reference evidence="1 2" key="1">
    <citation type="submission" date="2014-09" db="EMBL/GenBank/DDBJ databases">
        <title>Draft genome of Bradyrhizobium japonicum Is-34.</title>
        <authorList>
            <person name="Tsurumaru H."/>
            <person name="Yamakawa T."/>
            <person name="Hashimoto S."/>
            <person name="Okizaki K."/>
            <person name="Kanesaki Y."/>
            <person name="Yoshikawa H."/>
            <person name="Yajima S."/>
        </authorList>
    </citation>
    <scope>NUCLEOTIDE SEQUENCE [LARGE SCALE GENOMIC DNA]</scope>
    <source>
        <strain evidence="1 2">Is-34</strain>
    </source>
</reference>
<name>A0A0A3XFN3_BRAJP</name>
<gene>
    <name evidence="1" type="ORF">MA20_45405</name>
</gene>
<sequence>MPRLYDDLLDVFVRGAHVAWAAASERKYYQVVDYRRVIRFLAALGAFFQIYRDTPAASVRSNRSSLR</sequence>
<organism evidence="1 2">
    <name type="scientific">Bradyrhizobium japonicum</name>
    <dbReference type="NCBI Taxonomy" id="375"/>
    <lineage>
        <taxon>Bacteria</taxon>
        <taxon>Pseudomonadati</taxon>
        <taxon>Pseudomonadota</taxon>
        <taxon>Alphaproteobacteria</taxon>
        <taxon>Hyphomicrobiales</taxon>
        <taxon>Nitrobacteraceae</taxon>
        <taxon>Bradyrhizobium</taxon>
    </lineage>
</organism>
<accession>A0A0A3XFN3</accession>
<evidence type="ECO:0000313" key="2">
    <source>
        <dbReference type="Proteomes" id="UP000030377"/>
    </source>
</evidence>
<evidence type="ECO:0000313" key="1">
    <source>
        <dbReference type="EMBL" id="KGT73242.1"/>
    </source>
</evidence>
<protein>
    <submittedName>
        <fullName evidence="1">Uncharacterized protein</fullName>
    </submittedName>
</protein>
<proteinExistence type="predicted"/>
<dbReference type="AlphaFoldDB" id="A0A0A3XFN3"/>
<comment type="caution">
    <text evidence="1">The sequence shown here is derived from an EMBL/GenBank/DDBJ whole genome shotgun (WGS) entry which is preliminary data.</text>
</comment>
<dbReference type="EMBL" id="JRPN01000055">
    <property type="protein sequence ID" value="KGT73242.1"/>
    <property type="molecule type" value="Genomic_DNA"/>
</dbReference>